<evidence type="ECO:0000256" key="4">
    <source>
        <dbReference type="ARBA" id="ARBA00049987"/>
    </source>
</evidence>
<accession>A0A8I6RAF5</accession>
<dbReference type="InterPro" id="IPR036865">
    <property type="entry name" value="CRAL-TRIO_dom_sf"/>
</dbReference>
<dbReference type="GO" id="GO:0035556">
    <property type="term" value="P:intracellular signal transduction"/>
    <property type="evidence" value="ECO:0007669"/>
    <property type="project" value="InterPro"/>
</dbReference>
<name>A0A8I6RAF5_CIMLE</name>
<dbReference type="CDD" id="cd11856">
    <property type="entry name" value="SH3_p47phox_like"/>
    <property type="match status" value="1"/>
</dbReference>
<dbReference type="Pfam" id="PF13716">
    <property type="entry name" value="CRAL_TRIO_2"/>
    <property type="match status" value="1"/>
</dbReference>
<dbReference type="SUPFAM" id="SSF46966">
    <property type="entry name" value="Spectrin repeat"/>
    <property type="match status" value="2"/>
</dbReference>
<evidence type="ECO:0000259" key="7">
    <source>
        <dbReference type="PROSITE" id="PS50002"/>
    </source>
</evidence>
<dbReference type="Gene3D" id="2.30.29.30">
    <property type="entry name" value="Pleckstrin-homology domain (PH domain)/Phosphotyrosine-binding domain (PTB)"/>
    <property type="match status" value="1"/>
</dbReference>
<proteinExistence type="inferred from homology"/>
<dbReference type="InterPro" id="IPR035899">
    <property type="entry name" value="DBL_dom_sf"/>
</dbReference>
<dbReference type="GO" id="GO:0005085">
    <property type="term" value="F:guanyl-nucleotide exchange factor activity"/>
    <property type="evidence" value="ECO:0007669"/>
    <property type="project" value="UniProtKB-KW"/>
</dbReference>
<dbReference type="SUPFAM" id="SSF50729">
    <property type="entry name" value="PH domain-like"/>
    <property type="match status" value="1"/>
</dbReference>
<evidence type="ECO:0000259" key="10">
    <source>
        <dbReference type="PROSITE" id="PS50191"/>
    </source>
</evidence>
<dbReference type="InterPro" id="IPR001251">
    <property type="entry name" value="CRAL-TRIO_dom"/>
</dbReference>
<dbReference type="AlphaFoldDB" id="A0A8I6RAF5"/>
<dbReference type="PROSITE" id="PS50010">
    <property type="entry name" value="DH_2"/>
    <property type="match status" value="1"/>
</dbReference>
<dbReference type="PANTHER" id="PTHR22826">
    <property type="entry name" value="RHO GUANINE EXCHANGE FACTOR-RELATED"/>
    <property type="match status" value="1"/>
</dbReference>
<dbReference type="EnsemblMetazoa" id="XM_014386082.2">
    <property type="protein sequence ID" value="XP_014241568.1"/>
    <property type="gene ID" value="LOC106662202"/>
</dbReference>
<dbReference type="FunFam" id="2.30.29.30:FF:000078">
    <property type="entry name" value="Guanine nucleotide exchange factor DBS"/>
    <property type="match status" value="1"/>
</dbReference>
<feature type="domain" description="SH3" evidence="7">
    <location>
        <begin position="956"/>
        <end position="1021"/>
    </location>
</feature>
<dbReference type="InterPro" id="IPR056466">
    <property type="entry name" value="Spectrin_DBS"/>
</dbReference>
<keyword evidence="2" id="KW-0597">Phosphoprotein</keyword>
<dbReference type="PROSITE" id="PS50002">
    <property type="entry name" value="SH3"/>
    <property type="match status" value="1"/>
</dbReference>
<dbReference type="InterPro" id="IPR000219">
    <property type="entry name" value="DH_dom"/>
</dbReference>
<feature type="domain" description="DH" evidence="9">
    <location>
        <begin position="570"/>
        <end position="750"/>
    </location>
</feature>
<keyword evidence="1 5" id="KW-0728">SH3 domain</keyword>
<dbReference type="SUPFAM" id="SSF50044">
    <property type="entry name" value="SH3-domain"/>
    <property type="match status" value="1"/>
</dbReference>
<dbReference type="SMART" id="SM00325">
    <property type="entry name" value="RhoGEF"/>
    <property type="match status" value="1"/>
</dbReference>
<evidence type="ECO:0000256" key="6">
    <source>
        <dbReference type="SAM" id="MobiDB-lite"/>
    </source>
</evidence>
<dbReference type="InterPro" id="IPR055251">
    <property type="entry name" value="SOS1_NGEF_PH"/>
</dbReference>
<evidence type="ECO:0000259" key="8">
    <source>
        <dbReference type="PROSITE" id="PS50003"/>
    </source>
</evidence>
<dbReference type="Gene3D" id="1.20.900.10">
    <property type="entry name" value="Dbl homology (DH) domain"/>
    <property type="match status" value="1"/>
</dbReference>
<dbReference type="Pfam" id="PF23289">
    <property type="entry name" value="Spectrin_5"/>
    <property type="match status" value="1"/>
</dbReference>
<dbReference type="PROSITE" id="PS50003">
    <property type="entry name" value="PH_DOMAIN"/>
    <property type="match status" value="1"/>
</dbReference>
<evidence type="ECO:0000256" key="3">
    <source>
        <dbReference type="ARBA" id="ARBA00022658"/>
    </source>
</evidence>
<dbReference type="PROSITE" id="PS00741">
    <property type="entry name" value="DH_1"/>
    <property type="match status" value="1"/>
</dbReference>
<dbReference type="RefSeq" id="XP_014241568.1">
    <property type="nucleotide sequence ID" value="XM_014386082.2"/>
</dbReference>
<dbReference type="OrthoDB" id="10004999at2759"/>
<dbReference type="Pfam" id="PF07653">
    <property type="entry name" value="SH3_2"/>
    <property type="match status" value="1"/>
</dbReference>
<dbReference type="InterPro" id="IPR001849">
    <property type="entry name" value="PH_domain"/>
</dbReference>
<organism evidence="11 12">
    <name type="scientific">Cimex lectularius</name>
    <name type="common">Bed bug</name>
    <name type="synonym">Acanthia lectularia</name>
    <dbReference type="NCBI Taxonomy" id="79782"/>
    <lineage>
        <taxon>Eukaryota</taxon>
        <taxon>Metazoa</taxon>
        <taxon>Ecdysozoa</taxon>
        <taxon>Arthropoda</taxon>
        <taxon>Hexapoda</taxon>
        <taxon>Insecta</taxon>
        <taxon>Pterygota</taxon>
        <taxon>Neoptera</taxon>
        <taxon>Paraneoptera</taxon>
        <taxon>Hemiptera</taxon>
        <taxon>Heteroptera</taxon>
        <taxon>Panheteroptera</taxon>
        <taxon>Cimicomorpha</taxon>
        <taxon>Cimicidae</taxon>
        <taxon>Cimex</taxon>
    </lineage>
</organism>
<evidence type="ECO:0000256" key="1">
    <source>
        <dbReference type="ARBA" id="ARBA00022443"/>
    </source>
</evidence>
<keyword evidence="3" id="KW-0344">Guanine-nucleotide releasing factor</keyword>
<dbReference type="PANTHER" id="PTHR22826:SF211">
    <property type="entry name" value="LD43457P"/>
    <property type="match status" value="1"/>
</dbReference>
<feature type="domain" description="CRAL-TRIO" evidence="10">
    <location>
        <begin position="45"/>
        <end position="195"/>
    </location>
</feature>
<dbReference type="InterPro" id="IPR001331">
    <property type="entry name" value="GDS_CDC24_CS"/>
</dbReference>
<dbReference type="Pfam" id="PF22697">
    <property type="entry name" value="SOS1_NGEF_PH"/>
    <property type="match status" value="1"/>
</dbReference>
<reference evidence="11" key="1">
    <citation type="submission" date="2022-01" db="UniProtKB">
        <authorList>
            <consortium name="EnsemblMetazoa"/>
        </authorList>
    </citation>
    <scope>IDENTIFICATION</scope>
</reference>
<dbReference type="Gene3D" id="1.20.58.60">
    <property type="match status" value="1"/>
</dbReference>
<evidence type="ECO:0000256" key="5">
    <source>
        <dbReference type="PROSITE-ProRule" id="PRU00192"/>
    </source>
</evidence>
<dbReference type="InterPro" id="IPR001452">
    <property type="entry name" value="SH3_domain"/>
</dbReference>
<dbReference type="InterPro" id="IPR036028">
    <property type="entry name" value="SH3-like_dom_sf"/>
</dbReference>
<dbReference type="PROSITE" id="PS50191">
    <property type="entry name" value="CRAL_TRIO"/>
    <property type="match status" value="1"/>
</dbReference>
<sequence length="1037" mass="118860">MLCLSSMSVGRTFLYFCCVSNQNILSPIMSKYMPAEDTQLSITDVVDLLEQQNAIITGGKTREGYPIITLPDLSNFSTMSDLDYQKLMMYLTSVPSMHEADLGFALVIDRRNDKWSSVKSTLLKISSFFPGLIHIAYVIRPAGFFQKAISEVSTKFFREEFKFKVVVCSCVEDLHQFIEKSELIKEMDGTMPYSHKQWIKQRIGLEEFSRQTQTVSGSLNKFTWRLREGICEAEAYETEMVQAMLKSETNDYLALKEQILSAARTGEQLLSDIRHRMEPSAIVNITAVERLLVQLEETERTFDEFWEEHSAKLRQCLDVQRFYIDYKKIQANLEQHSKVVSQMTEIGETVKRVEYLILEFNTIEKLCVEDIEHSEEIVNFGRSLISGRHYWPLECVGVRCDELDRTCATLRDRLAQRSEILHKSLQLQISVDKANKWCTRGIELLEARQIDNCACALDAAEVSLSKLVEFMEGSEQFHSVLVEFATPETKALVSQVLQRIEDVKTMCNKRMVTLRRLVEKPPRPVQPVIPEPAIPLQPVIKPANINLNNKAETKNCEIKDSTLEKDQEVKRGHILSELLETERIYVNELGSIIQGYKVPLLSKEAAEFAPELDGKVEVMFGNFEEIYTFHNDIFLQDLENCISTTELVALCFTHRRDALHKLYSTYCQNIARSERFRESIGDHVFLKACQTKLGHKLPLAAYLLKPVQRITKYQLLLKELLSYSEGKKWCNELQEALECMLVVLKCVNDSMHQLAVTNFWGDLGDLGDLLMQGGFSVWTENKKDRWGELRLKPMQSHLFLYQKALMFCKKTDSHNKETYLFKKLIMMSDVGLTETVKGDGRTFEIWLTGRSEVHRIKAANQEQKAAWVEQIKTLLLQQLTQLKLKQHTTSKQNRSMSLDHYHVRDSVRGLSCDDVKPKAAPSDDDIASYSDCSNPDDEETFPNQVNQDQTIIIPYSQGSRYRVLADYNAVGHSELSVHEGDLVTLLKVGLAGWWYVRLYGVSEGSRREGWVPAAYLEHCARKSSRSCQSVCSDTSSH</sequence>
<dbReference type="SUPFAM" id="SSF52087">
    <property type="entry name" value="CRAL/TRIO domain"/>
    <property type="match status" value="1"/>
</dbReference>
<evidence type="ECO:0000313" key="11">
    <source>
        <dbReference type="EnsemblMetazoa" id="XP_014241568.1"/>
    </source>
</evidence>
<dbReference type="Gene3D" id="3.40.525.10">
    <property type="entry name" value="CRAL-TRIO lipid binding domain"/>
    <property type="match status" value="1"/>
</dbReference>
<feature type="region of interest" description="Disordered" evidence="6">
    <location>
        <begin position="912"/>
        <end position="941"/>
    </location>
</feature>
<dbReference type="Gene3D" id="2.30.30.40">
    <property type="entry name" value="SH3 Domains"/>
    <property type="match status" value="1"/>
</dbReference>
<dbReference type="Proteomes" id="UP000494040">
    <property type="component" value="Unassembled WGS sequence"/>
</dbReference>
<comment type="similarity">
    <text evidence="4">Belongs to the MCF2 family.</text>
</comment>
<evidence type="ECO:0000259" key="9">
    <source>
        <dbReference type="PROSITE" id="PS50010"/>
    </source>
</evidence>
<dbReference type="SMART" id="SM00233">
    <property type="entry name" value="PH"/>
    <property type="match status" value="1"/>
</dbReference>
<protein>
    <recommendedName>
        <fullName evidence="13">Guanine nucleotide exchange factor DBS</fullName>
    </recommendedName>
</protein>
<evidence type="ECO:0000256" key="2">
    <source>
        <dbReference type="ARBA" id="ARBA00022553"/>
    </source>
</evidence>
<dbReference type="OMA" id="KGIVFCK"/>
<dbReference type="SMART" id="SM00516">
    <property type="entry name" value="SEC14"/>
    <property type="match status" value="1"/>
</dbReference>
<dbReference type="InterPro" id="IPR051336">
    <property type="entry name" value="RhoGEF_Guanine_NuclExch_SF"/>
</dbReference>
<dbReference type="KEGG" id="clec:106662202"/>
<dbReference type="SUPFAM" id="SSF48065">
    <property type="entry name" value="DBL homology domain (DH-domain)"/>
    <property type="match status" value="1"/>
</dbReference>
<dbReference type="GO" id="GO:0005737">
    <property type="term" value="C:cytoplasm"/>
    <property type="evidence" value="ECO:0007669"/>
    <property type="project" value="TreeGrafter"/>
</dbReference>
<dbReference type="Pfam" id="PF00621">
    <property type="entry name" value="RhoGEF"/>
    <property type="match status" value="1"/>
</dbReference>
<dbReference type="CDD" id="cd00160">
    <property type="entry name" value="RhoGEF"/>
    <property type="match status" value="1"/>
</dbReference>
<keyword evidence="12" id="KW-1185">Reference proteome</keyword>
<dbReference type="CDD" id="cd00170">
    <property type="entry name" value="SEC14"/>
    <property type="match status" value="1"/>
</dbReference>
<dbReference type="SMART" id="SM00326">
    <property type="entry name" value="SH3"/>
    <property type="match status" value="1"/>
</dbReference>
<evidence type="ECO:0000313" key="12">
    <source>
        <dbReference type="Proteomes" id="UP000494040"/>
    </source>
</evidence>
<evidence type="ECO:0008006" key="13">
    <source>
        <dbReference type="Google" id="ProtNLM"/>
    </source>
</evidence>
<dbReference type="GeneID" id="106662202"/>
<feature type="domain" description="PH" evidence="8">
    <location>
        <begin position="762"/>
        <end position="876"/>
    </location>
</feature>
<dbReference type="InterPro" id="IPR011993">
    <property type="entry name" value="PH-like_dom_sf"/>
</dbReference>